<gene>
    <name evidence="1" type="ORF">E2C01_058994</name>
</gene>
<protein>
    <submittedName>
        <fullName evidence="1">Uncharacterized protein</fullName>
    </submittedName>
</protein>
<organism evidence="1 2">
    <name type="scientific">Portunus trituberculatus</name>
    <name type="common">Swimming crab</name>
    <name type="synonym">Neptunus trituberculatus</name>
    <dbReference type="NCBI Taxonomy" id="210409"/>
    <lineage>
        <taxon>Eukaryota</taxon>
        <taxon>Metazoa</taxon>
        <taxon>Ecdysozoa</taxon>
        <taxon>Arthropoda</taxon>
        <taxon>Crustacea</taxon>
        <taxon>Multicrustacea</taxon>
        <taxon>Malacostraca</taxon>
        <taxon>Eumalacostraca</taxon>
        <taxon>Eucarida</taxon>
        <taxon>Decapoda</taxon>
        <taxon>Pleocyemata</taxon>
        <taxon>Brachyura</taxon>
        <taxon>Eubrachyura</taxon>
        <taxon>Portunoidea</taxon>
        <taxon>Portunidae</taxon>
        <taxon>Portuninae</taxon>
        <taxon>Portunus</taxon>
    </lineage>
</organism>
<reference evidence="1 2" key="1">
    <citation type="submission" date="2019-05" db="EMBL/GenBank/DDBJ databases">
        <title>Another draft genome of Portunus trituberculatus and its Hox gene families provides insights of decapod evolution.</title>
        <authorList>
            <person name="Jeong J.-H."/>
            <person name="Song I."/>
            <person name="Kim S."/>
            <person name="Choi T."/>
            <person name="Kim D."/>
            <person name="Ryu S."/>
            <person name="Kim W."/>
        </authorList>
    </citation>
    <scope>NUCLEOTIDE SEQUENCE [LARGE SCALE GENOMIC DNA]</scope>
    <source>
        <tissue evidence="1">Muscle</tissue>
    </source>
</reference>
<dbReference type="AlphaFoldDB" id="A0A5B7H1B9"/>
<comment type="caution">
    <text evidence="1">The sequence shown here is derived from an EMBL/GenBank/DDBJ whole genome shotgun (WGS) entry which is preliminary data.</text>
</comment>
<proteinExistence type="predicted"/>
<sequence length="81" mass="8861">MYYMYTRLGIFDTQLEISHSMVNICCSPSSEQLLRGKSLRLRRGQQGGGAVPSCYSIASVAWQEMRAAERAGRDTAAVGGD</sequence>
<accession>A0A5B7H1B9</accession>
<dbReference type="Proteomes" id="UP000324222">
    <property type="component" value="Unassembled WGS sequence"/>
</dbReference>
<keyword evidence="2" id="KW-1185">Reference proteome</keyword>
<dbReference type="EMBL" id="VSRR010022673">
    <property type="protein sequence ID" value="MPC64872.1"/>
    <property type="molecule type" value="Genomic_DNA"/>
</dbReference>
<name>A0A5B7H1B9_PORTR</name>
<evidence type="ECO:0000313" key="1">
    <source>
        <dbReference type="EMBL" id="MPC64872.1"/>
    </source>
</evidence>
<evidence type="ECO:0000313" key="2">
    <source>
        <dbReference type="Proteomes" id="UP000324222"/>
    </source>
</evidence>